<dbReference type="EMBL" id="BLYI01000023">
    <property type="protein sequence ID" value="GFO84396.1"/>
    <property type="molecule type" value="Genomic_DNA"/>
</dbReference>
<reference evidence="3" key="1">
    <citation type="submission" date="2020-06" db="EMBL/GenBank/DDBJ databases">
        <title>Characterization of fructooligosaccharide metabolism and fructooligosaccharide-degrading enzymes in human commensal butyrate producers.</title>
        <authorList>
            <person name="Tanno H."/>
            <person name="Fujii T."/>
            <person name="Hirano K."/>
            <person name="Maeno S."/>
            <person name="Tonozuka T."/>
            <person name="Sakamoto M."/>
            <person name="Ohkuma M."/>
            <person name="Tochio T."/>
            <person name="Endo A."/>
        </authorList>
    </citation>
    <scope>NUCLEOTIDE SEQUENCE</scope>
    <source>
        <strain evidence="3">JCM 17466</strain>
    </source>
</reference>
<dbReference type="RefSeq" id="WP_201310143.1">
    <property type="nucleotide sequence ID" value="NZ_BLYI01000023.1"/>
</dbReference>
<sequence>MDRERAIQISVFGVIFIVSLVLWNYFLVGKNNQGVRETAQATLPMLTIETDGEKINQLHGYSSDIDASMLRDSLTPIDNDSFKVYTTSKGSEAVSYKLYNTDNKTVLDSGEAAFKKQKKKYAAEINITERLESGKTYLLELSVTDGGDTIRYFTRVVYGTGFHLKECLDFANQFHDATLNEGNSEFISQYMETKEGTTSNNLAYVDLSSTEEAVSYAGLKPQVEAVYPAAIKEISQNVTSLEIRFILSAENSDGVKQYYQVNEYFRIRYSEDRMYLLNYERSMEAYMRYDTIDRSNNRILIGIDSSDKQLISKDGGKKAAFVAANELWYYDYQNSQIYKVFSYIGEDYSDSRNNYPKHGIQVMDMDDDGNISFIVYGYMNRGEHEGENGISVYRFSADDRAIEELAFIPTEIQYDFMVEDIQKGAFLSDDDQFYFYLDGSIYHVDIDGKKSEIVAKNVTDDMAIVTESGMLAINESEKKVKVIDLSSGKEQTISAEDGQIIKPIGFIEKDFVYGIGQKKNIVQQKDGTSMYPLDTVYIRSGNKNVKQYGESGSYITEAAIEGTTVTMTKSKKNGNSYKKIEDTYIRYKENTDGKAVYEYGYSSTKLNQLYLAFPDNVYIQTRPQYMSASVSEQKKGLDMDFADDAYKYKEAYVYTGGKLSGVYANLKDAIRQAEEGGGVVVNYNQMYLWEKGMTNSYGRVTNISTTKAKAKNETDIACIKMMADSEGKDLSYKEIRKMDGDTFDKLFKAFDKQAVNYSDCSLDDVLYSISKNRSIMAKRTDGTYVLIMSYNQQKIRYIDPTTGESVQADRNAMKSEFQKAGNIFYSYAK</sequence>
<proteinExistence type="predicted"/>
<feature type="transmembrane region" description="Helical" evidence="1">
    <location>
        <begin position="7"/>
        <end position="26"/>
    </location>
</feature>
<dbReference type="GO" id="GO:0016020">
    <property type="term" value="C:membrane"/>
    <property type="evidence" value="ECO:0007669"/>
    <property type="project" value="InterPro"/>
</dbReference>
<evidence type="ECO:0000313" key="3">
    <source>
        <dbReference type="EMBL" id="GFO84396.1"/>
    </source>
</evidence>
<accession>A0A916VC89</accession>
<dbReference type="SUPFAM" id="SSF69304">
    <property type="entry name" value="Tricorn protease N-terminal domain"/>
    <property type="match status" value="1"/>
</dbReference>
<keyword evidence="4" id="KW-1185">Reference proteome</keyword>
<dbReference type="GO" id="GO:0008233">
    <property type="term" value="F:peptidase activity"/>
    <property type="evidence" value="ECO:0007669"/>
    <property type="project" value="InterPro"/>
</dbReference>
<dbReference type="Pfam" id="PF03412">
    <property type="entry name" value="Peptidase_C39"/>
    <property type="match status" value="1"/>
</dbReference>
<keyword evidence="1" id="KW-1133">Transmembrane helix</keyword>
<keyword evidence="1" id="KW-0472">Membrane</keyword>
<dbReference type="AlphaFoldDB" id="A0A916VC89"/>
<dbReference type="Proteomes" id="UP000613208">
    <property type="component" value="Unassembled WGS sequence"/>
</dbReference>
<dbReference type="GO" id="GO:0006508">
    <property type="term" value="P:proteolysis"/>
    <property type="evidence" value="ECO:0007669"/>
    <property type="project" value="InterPro"/>
</dbReference>
<feature type="domain" description="Peptidase C39" evidence="2">
    <location>
        <begin position="706"/>
        <end position="819"/>
    </location>
</feature>
<protein>
    <recommendedName>
        <fullName evidence="2">Peptidase C39 domain-containing protein</fullName>
    </recommendedName>
</protein>
<name>A0A916VC89_9FIRM</name>
<dbReference type="InterPro" id="IPR005074">
    <property type="entry name" value="Peptidase_C39"/>
</dbReference>
<keyword evidence="1" id="KW-0812">Transmembrane</keyword>
<evidence type="ECO:0000256" key="1">
    <source>
        <dbReference type="SAM" id="Phobius"/>
    </source>
</evidence>
<dbReference type="GO" id="GO:0005524">
    <property type="term" value="F:ATP binding"/>
    <property type="evidence" value="ECO:0007669"/>
    <property type="project" value="InterPro"/>
</dbReference>
<evidence type="ECO:0000259" key="2">
    <source>
        <dbReference type="Pfam" id="PF03412"/>
    </source>
</evidence>
<organism evidence="3 4">
    <name type="scientific">Anaerostipes butyraticus</name>
    <dbReference type="NCBI Taxonomy" id="645466"/>
    <lineage>
        <taxon>Bacteria</taxon>
        <taxon>Bacillati</taxon>
        <taxon>Bacillota</taxon>
        <taxon>Clostridia</taxon>
        <taxon>Lachnospirales</taxon>
        <taxon>Lachnospiraceae</taxon>
        <taxon>Anaerostipes</taxon>
    </lineage>
</organism>
<comment type="caution">
    <text evidence="3">The sequence shown here is derived from an EMBL/GenBank/DDBJ whole genome shotgun (WGS) entry which is preliminary data.</text>
</comment>
<evidence type="ECO:0000313" key="4">
    <source>
        <dbReference type="Proteomes" id="UP000613208"/>
    </source>
</evidence>
<gene>
    <name evidence="3" type="ORF">ANBU17_07430</name>
</gene>